<evidence type="ECO:0000313" key="3">
    <source>
        <dbReference type="Proteomes" id="UP000236023"/>
    </source>
</evidence>
<keyword evidence="1" id="KW-0732">Signal</keyword>
<dbReference type="AlphaFoldDB" id="A0A2N8T5H6"/>
<dbReference type="Proteomes" id="UP000236023">
    <property type="component" value="Unassembled WGS sequence"/>
</dbReference>
<feature type="chain" id="PRO_5014932078" evidence="1">
    <location>
        <begin position="23"/>
        <end position="225"/>
    </location>
</feature>
<evidence type="ECO:0000313" key="2">
    <source>
        <dbReference type="EMBL" id="PNG10017.1"/>
    </source>
</evidence>
<dbReference type="EMBL" id="POUT01000003">
    <property type="protein sequence ID" value="PNG10017.1"/>
    <property type="molecule type" value="Genomic_DNA"/>
</dbReference>
<accession>A0A2N8T5H6</accession>
<organism evidence="2 3">
    <name type="scientific">Stutzerimonas stutzeri</name>
    <name type="common">Pseudomonas stutzeri</name>
    <dbReference type="NCBI Taxonomy" id="316"/>
    <lineage>
        <taxon>Bacteria</taxon>
        <taxon>Pseudomonadati</taxon>
        <taxon>Pseudomonadota</taxon>
        <taxon>Gammaproteobacteria</taxon>
        <taxon>Pseudomonadales</taxon>
        <taxon>Pseudomonadaceae</taxon>
        <taxon>Stutzerimonas</taxon>
    </lineage>
</organism>
<feature type="signal peptide" evidence="1">
    <location>
        <begin position="1"/>
        <end position="22"/>
    </location>
</feature>
<evidence type="ECO:0000256" key="1">
    <source>
        <dbReference type="SAM" id="SignalP"/>
    </source>
</evidence>
<dbReference type="Gene3D" id="3.40.50.1820">
    <property type="entry name" value="alpha/beta hydrolase"/>
    <property type="match status" value="1"/>
</dbReference>
<comment type="caution">
    <text evidence="2">The sequence shown here is derived from an EMBL/GenBank/DDBJ whole genome shotgun (WGS) entry which is preliminary data.</text>
</comment>
<dbReference type="RefSeq" id="WP_102893848.1">
    <property type="nucleotide sequence ID" value="NZ_JAMOHU010000010.1"/>
</dbReference>
<name>A0A2N8T5H6_STUST</name>
<gene>
    <name evidence="2" type="ORF">CXK94_07405</name>
</gene>
<reference evidence="2 3" key="1">
    <citation type="submission" date="2018-01" db="EMBL/GenBank/DDBJ databases">
        <title>Denitrification phenotypes of diverse strains of Pseudomonas stutzeri.</title>
        <authorList>
            <person name="Milligan D.A."/>
            <person name="Bergaust L."/>
            <person name="Bakken L.R."/>
            <person name="Frostegard A."/>
        </authorList>
    </citation>
    <scope>NUCLEOTIDE SEQUENCE [LARGE SCALE GENOMIC DNA]</scope>
    <source>
        <strain evidence="2 3">24a75</strain>
    </source>
</reference>
<sequence length="225" mass="23942">MAIPRRSLLLLCSVVLAGVAFSDTAARRSDSVCSADGAVQLLRLDEANGSFAIAVAANADLYNLPQGIRRVVVRIEVDSSASETLLDIRDGTLVLVPRFSVAAGRSVPTDRPAWHSEQAWAEGEPSSEGRVGLSALTILDALVNYLKRSSHFPGLQEVVFVGRGTTAGLVERHGMRPQAAPSFRIRHVGARQRLAQYAAQALPVHFTVPVGDGHTGHAVAQHVGQ</sequence>
<proteinExistence type="predicted"/>
<protein>
    <submittedName>
        <fullName evidence="2">Uncharacterized protein</fullName>
    </submittedName>
</protein>
<dbReference type="InterPro" id="IPR029058">
    <property type="entry name" value="AB_hydrolase_fold"/>
</dbReference>